<keyword evidence="3" id="KW-1185">Reference proteome</keyword>
<feature type="chain" id="PRO_5042945804" description="Secreted protein" evidence="1">
    <location>
        <begin position="25"/>
        <end position="205"/>
    </location>
</feature>
<dbReference type="AlphaFoldDB" id="A0AAQ4DT64"/>
<accession>A0AAQ4DT64</accession>
<comment type="caution">
    <text evidence="2">The sequence shown here is derived from an EMBL/GenBank/DDBJ whole genome shotgun (WGS) entry which is preliminary data.</text>
</comment>
<keyword evidence="1" id="KW-0732">Signal</keyword>
<protein>
    <recommendedName>
        <fullName evidence="4">Secreted protein</fullName>
    </recommendedName>
</protein>
<reference evidence="2 3" key="1">
    <citation type="journal article" date="2023" name="Arcadia Sci">
        <title>De novo assembly of a long-read Amblyomma americanum tick genome.</title>
        <authorList>
            <person name="Chou S."/>
            <person name="Poskanzer K.E."/>
            <person name="Rollins M."/>
            <person name="Thuy-Boun P.S."/>
        </authorList>
    </citation>
    <scope>NUCLEOTIDE SEQUENCE [LARGE SCALE GENOMIC DNA]</scope>
    <source>
        <strain evidence="2">F_SG_1</strain>
        <tissue evidence="2">Salivary glands</tissue>
    </source>
</reference>
<name>A0AAQ4DT64_AMBAM</name>
<evidence type="ECO:0008006" key="4">
    <source>
        <dbReference type="Google" id="ProtNLM"/>
    </source>
</evidence>
<dbReference type="Proteomes" id="UP001321473">
    <property type="component" value="Unassembled WGS sequence"/>
</dbReference>
<feature type="signal peptide" evidence="1">
    <location>
        <begin position="1"/>
        <end position="24"/>
    </location>
</feature>
<evidence type="ECO:0000256" key="1">
    <source>
        <dbReference type="SAM" id="SignalP"/>
    </source>
</evidence>
<gene>
    <name evidence="2" type="ORF">V5799_031739</name>
</gene>
<dbReference type="EMBL" id="JARKHS020027168">
    <property type="protein sequence ID" value="KAK8765654.1"/>
    <property type="molecule type" value="Genomic_DNA"/>
</dbReference>
<proteinExistence type="predicted"/>
<evidence type="ECO:0000313" key="2">
    <source>
        <dbReference type="EMBL" id="KAK8765654.1"/>
    </source>
</evidence>
<organism evidence="2 3">
    <name type="scientific">Amblyomma americanum</name>
    <name type="common">Lone star tick</name>
    <dbReference type="NCBI Taxonomy" id="6943"/>
    <lineage>
        <taxon>Eukaryota</taxon>
        <taxon>Metazoa</taxon>
        <taxon>Ecdysozoa</taxon>
        <taxon>Arthropoda</taxon>
        <taxon>Chelicerata</taxon>
        <taxon>Arachnida</taxon>
        <taxon>Acari</taxon>
        <taxon>Parasitiformes</taxon>
        <taxon>Ixodida</taxon>
        <taxon>Ixodoidea</taxon>
        <taxon>Ixodidae</taxon>
        <taxon>Amblyomminae</taxon>
        <taxon>Amblyomma</taxon>
    </lineage>
</organism>
<sequence length="205" mass="22497">MALKFTVFYVGGVLCIWLSGQVSSQDSGPCAPDEDMSCYLNYTQEILHAALGPDLEAYAQSGKKSDDLCSSLPQTSMCQQQRDDCSTNDADYQQREEAYVTQRDIFCRAENLQAYAEAAICITKQPGFNDCIQKISKTPTDSMEQSGYDCTVGEKRLECLDLHIPMCSHLKTGVVRRTYVNSQVLAGCVASMPQPESFSAGNGHA</sequence>
<evidence type="ECO:0000313" key="3">
    <source>
        <dbReference type="Proteomes" id="UP001321473"/>
    </source>
</evidence>